<reference evidence="1" key="1">
    <citation type="submission" date="2018-02" db="EMBL/GenBank/DDBJ databases">
        <title>Rhizophora mucronata_Transcriptome.</title>
        <authorList>
            <person name="Meera S.P."/>
            <person name="Sreeshan A."/>
            <person name="Augustine A."/>
        </authorList>
    </citation>
    <scope>NUCLEOTIDE SEQUENCE</scope>
    <source>
        <tissue evidence="1">Leaf</tissue>
    </source>
</reference>
<dbReference type="EMBL" id="GGEC01062292">
    <property type="protein sequence ID" value="MBX42776.1"/>
    <property type="molecule type" value="Transcribed_RNA"/>
</dbReference>
<sequence length="48" mass="5197">MLSFTSSSSFLAEAIVAWILVWFFLSCPSCSAFLVPSSTVSSFNLDSI</sequence>
<proteinExistence type="predicted"/>
<evidence type="ECO:0000313" key="1">
    <source>
        <dbReference type="EMBL" id="MBX42776.1"/>
    </source>
</evidence>
<protein>
    <submittedName>
        <fullName evidence="1">Protein WEAK CHLOROPLAST MOVEMENT UNDER BLUE LIGHT 1</fullName>
    </submittedName>
</protein>
<dbReference type="AlphaFoldDB" id="A0A2P2NJW5"/>
<organism evidence="1">
    <name type="scientific">Rhizophora mucronata</name>
    <name type="common">Asiatic mangrove</name>
    <dbReference type="NCBI Taxonomy" id="61149"/>
    <lineage>
        <taxon>Eukaryota</taxon>
        <taxon>Viridiplantae</taxon>
        <taxon>Streptophyta</taxon>
        <taxon>Embryophyta</taxon>
        <taxon>Tracheophyta</taxon>
        <taxon>Spermatophyta</taxon>
        <taxon>Magnoliopsida</taxon>
        <taxon>eudicotyledons</taxon>
        <taxon>Gunneridae</taxon>
        <taxon>Pentapetalae</taxon>
        <taxon>rosids</taxon>
        <taxon>fabids</taxon>
        <taxon>Malpighiales</taxon>
        <taxon>Rhizophoraceae</taxon>
        <taxon>Rhizophora</taxon>
    </lineage>
</organism>
<name>A0A2P2NJW5_RHIMU</name>
<accession>A0A2P2NJW5</accession>